<dbReference type="SUPFAM" id="SSF49785">
    <property type="entry name" value="Galactose-binding domain-like"/>
    <property type="match status" value="1"/>
</dbReference>
<organism evidence="3">
    <name type="scientific">uncultured bacterium fosmid pJB17E7_contig I</name>
    <dbReference type="NCBI Taxonomy" id="1478055"/>
    <lineage>
        <taxon>Bacteria</taxon>
        <taxon>environmental samples</taxon>
    </lineage>
</organism>
<protein>
    <submittedName>
        <fullName evidence="3">Putative glycogen debranching protein</fullName>
    </submittedName>
</protein>
<evidence type="ECO:0000256" key="1">
    <source>
        <dbReference type="SAM" id="SignalP"/>
    </source>
</evidence>
<evidence type="ECO:0000313" key="3">
    <source>
        <dbReference type="EMBL" id="AIF26398.1"/>
    </source>
</evidence>
<dbReference type="Pfam" id="PF22422">
    <property type="entry name" value="MGH1-like_GH"/>
    <property type="match status" value="1"/>
</dbReference>
<dbReference type="Gene3D" id="1.50.10.10">
    <property type="match status" value="1"/>
</dbReference>
<proteinExistence type="predicted"/>
<accession>A0A0H3U9G7</accession>
<dbReference type="EMBL" id="KF540229">
    <property type="protein sequence ID" value="AIF26398.1"/>
    <property type="molecule type" value="Genomic_DNA"/>
</dbReference>
<keyword evidence="1" id="KW-0732">Signal</keyword>
<dbReference type="SUPFAM" id="SSF48208">
    <property type="entry name" value="Six-hairpin glycosidases"/>
    <property type="match status" value="1"/>
</dbReference>
<sequence length="713" mass="79767">MTNKLFLAVSAVLLLSALRATPAQAQDSLYERYPSFRCAIEQGNQLCSLSVHELDNLIEADSTWRTGKWWGGVWTRDVNYSAFLAAAYMDPLVTRTSLMKKVWKGRILQDTGTGGSWPISTDRIVWALGAWQLYLVTRDEDWLRQSRQIICNTLRQDELTVYDSTTGLMRGESSFLDWREETYPRWMQPADIAQSECLGTNALFFQAYRIAADMSDLLGDPAAASDYRAKAAALREAVNRHLWMEDKGYYAQYLYGRAYPILSPRSETLGEALCILFGIADSSRARRIVCSLDLTPYGTPCISPQIPNIYPYHNNAVWPFVQAFWMHAAARAGNWRAVEHSIAAINDAALRFGTNQENFVAATGSRETAMNSPNMLWSICGSLSIYHRLLCGVRFEADGLRFAPFVPEAFAGVKSLSRFPCGRALLDITVEGWGDRVAAFYLDGKRRSLPLVPPTLKGRHSVRVVMNNAFAHNDTVRLRPVSTSPEMTYQVFLDGTDRLGWRQVPESDGYVILCNGQRTDTVPERLINGDRHPLPYAPRYRELQVIALRNGIEGFASEPLPCYNPDDEQQVCLSNFAPAADFAPCKGFGCAGAVEIAAGVNDSLLIEVNVAQAGEYLIDFRYANGSDNLTDNNRSANRALYADGRRVGNIVFPQRGKGLWSLWGYSTSVRLRLSAGPHQLLLTFQPQNENMSREGVNRAFLDHLRLIRLPSAD</sequence>
<dbReference type="Gene3D" id="2.60.120.260">
    <property type="entry name" value="Galactose-binding domain-like"/>
    <property type="match status" value="1"/>
</dbReference>
<dbReference type="Gene3D" id="2.60.420.10">
    <property type="entry name" value="Maltose phosphorylase, domain 3"/>
    <property type="match status" value="1"/>
</dbReference>
<feature type="chain" id="PRO_5005202749" evidence="1">
    <location>
        <begin position="26"/>
        <end position="713"/>
    </location>
</feature>
<dbReference type="GO" id="GO:0030246">
    <property type="term" value="F:carbohydrate binding"/>
    <property type="evidence" value="ECO:0007669"/>
    <property type="project" value="InterPro"/>
</dbReference>
<feature type="signal peptide" evidence="1">
    <location>
        <begin position="1"/>
        <end position="25"/>
    </location>
</feature>
<name>A0A0H3U9G7_9BACT</name>
<dbReference type="InterPro" id="IPR012341">
    <property type="entry name" value="6hp_glycosidase-like_sf"/>
</dbReference>
<dbReference type="InterPro" id="IPR008928">
    <property type="entry name" value="6-hairpin_glycosidase_sf"/>
</dbReference>
<dbReference type="PANTHER" id="PTHR34987:SF6">
    <property type="entry name" value="ALPHA-L-RHAMNOSIDASE SIX-HAIRPIN GLYCOSIDASE DOMAIN-CONTAINING PROTEIN"/>
    <property type="match status" value="1"/>
</dbReference>
<evidence type="ECO:0000259" key="2">
    <source>
        <dbReference type="PROSITE" id="PS51175"/>
    </source>
</evidence>
<reference evidence="3" key="1">
    <citation type="submission" date="2013-08" db="EMBL/GenBank/DDBJ databases">
        <title>Comparison of modified E. coli strains.</title>
        <authorList>
            <person name="Juergensen J."/>
            <person name="Bonge A."/>
            <person name="Streit W.R."/>
        </authorList>
    </citation>
    <scope>NUCLEOTIDE SEQUENCE</scope>
</reference>
<dbReference type="InterPro" id="IPR054491">
    <property type="entry name" value="MGH1-like_GH"/>
</dbReference>
<feature type="domain" description="CBM6" evidence="2">
    <location>
        <begin position="561"/>
        <end position="707"/>
    </location>
</feature>
<dbReference type="AlphaFoldDB" id="A0A0H3U9G7"/>
<dbReference type="InterPro" id="IPR005084">
    <property type="entry name" value="CBM6"/>
</dbReference>
<dbReference type="InterPro" id="IPR008979">
    <property type="entry name" value="Galactose-bd-like_sf"/>
</dbReference>
<dbReference type="PROSITE" id="PS51175">
    <property type="entry name" value="CBM6"/>
    <property type="match status" value="1"/>
</dbReference>
<dbReference type="PANTHER" id="PTHR34987">
    <property type="entry name" value="C, PUTATIVE (AFU_ORTHOLOGUE AFUA_3G02880)-RELATED"/>
    <property type="match status" value="1"/>
</dbReference>
<dbReference type="GO" id="GO:0005975">
    <property type="term" value="P:carbohydrate metabolic process"/>
    <property type="evidence" value="ECO:0007669"/>
    <property type="project" value="InterPro"/>
</dbReference>